<keyword evidence="2" id="KW-1185">Reference proteome</keyword>
<evidence type="ECO:0000256" key="1">
    <source>
        <dbReference type="SAM" id="MobiDB-lite"/>
    </source>
</evidence>
<protein>
    <submittedName>
        <fullName evidence="3">Uncharacterized protein</fullName>
    </submittedName>
</protein>
<evidence type="ECO:0000313" key="3">
    <source>
        <dbReference type="WBParaSite" id="PDA_v2.g9433.t1"/>
    </source>
</evidence>
<accession>A0A914R4A8</accession>
<feature type="region of interest" description="Disordered" evidence="1">
    <location>
        <begin position="66"/>
        <end position="85"/>
    </location>
</feature>
<name>A0A914R4A8_9BILA</name>
<dbReference type="WBParaSite" id="PDA_v2.g9433.t1">
    <property type="protein sequence ID" value="PDA_v2.g9433.t1"/>
    <property type="gene ID" value="PDA_v2.g9433"/>
</dbReference>
<sequence>MDDEMMDYTSYEMIYSGERASFEEEGLPTLQDEPQRANLNSISGPASNLLHPDFVALAAAPSIDHSLEENSFEDDDHSIGDSSAS</sequence>
<organism evidence="2 3">
    <name type="scientific">Panagrolaimus davidi</name>
    <dbReference type="NCBI Taxonomy" id="227884"/>
    <lineage>
        <taxon>Eukaryota</taxon>
        <taxon>Metazoa</taxon>
        <taxon>Ecdysozoa</taxon>
        <taxon>Nematoda</taxon>
        <taxon>Chromadorea</taxon>
        <taxon>Rhabditida</taxon>
        <taxon>Tylenchina</taxon>
        <taxon>Panagrolaimomorpha</taxon>
        <taxon>Panagrolaimoidea</taxon>
        <taxon>Panagrolaimidae</taxon>
        <taxon>Panagrolaimus</taxon>
    </lineage>
</organism>
<dbReference type="AlphaFoldDB" id="A0A914R4A8"/>
<evidence type="ECO:0000313" key="2">
    <source>
        <dbReference type="Proteomes" id="UP000887578"/>
    </source>
</evidence>
<dbReference type="Proteomes" id="UP000887578">
    <property type="component" value="Unplaced"/>
</dbReference>
<proteinExistence type="predicted"/>
<reference evidence="3" key="1">
    <citation type="submission" date="2022-11" db="UniProtKB">
        <authorList>
            <consortium name="WormBaseParasite"/>
        </authorList>
    </citation>
    <scope>IDENTIFICATION</scope>
</reference>